<dbReference type="EMBL" id="JBHUDY010000001">
    <property type="protein sequence ID" value="MFD1612722.1"/>
    <property type="molecule type" value="Genomic_DNA"/>
</dbReference>
<evidence type="ECO:0000256" key="2">
    <source>
        <dbReference type="SAM" id="MobiDB-lite"/>
    </source>
</evidence>
<proteinExistence type="predicted"/>
<protein>
    <submittedName>
        <fullName evidence="6">HlyD family efflux transporter periplasmic adaptor subunit</fullName>
    </submittedName>
</protein>
<evidence type="ECO:0000313" key="6">
    <source>
        <dbReference type="EMBL" id="MFD1612722.1"/>
    </source>
</evidence>
<accession>A0ABW4I682</accession>
<dbReference type="PANTHER" id="PTHR30386">
    <property type="entry name" value="MEMBRANE FUSION SUBUNIT OF EMRAB-TOLC MULTIDRUG EFFLUX PUMP"/>
    <property type="match status" value="1"/>
</dbReference>
<dbReference type="InterPro" id="IPR058624">
    <property type="entry name" value="MdtA-like_HH"/>
</dbReference>
<comment type="subcellular location">
    <subcellularLocation>
        <location evidence="1">Cell envelope</location>
    </subcellularLocation>
</comment>
<organism evidence="6 7">
    <name type="scientific">Sphingomonas tabacisoli</name>
    <dbReference type="NCBI Taxonomy" id="2249466"/>
    <lineage>
        <taxon>Bacteria</taxon>
        <taxon>Pseudomonadati</taxon>
        <taxon>Pseudomonadota</taxon>
        <taxon>Alphaproteobacteria</taxon>
        <taxon>Sphingomonadales</taxon>
        <taxon>Sphingomonadaceae</taxon>
        <taxon>Sphingomonas</taxon>
    </lineage>
</organism>
<gene>
    <name evidence="6" type="ORF">ACFSCW_13010</name>
</gene>
<dbReference type="Gene3D" id="2.40.30.170">
    <property type="match status" value="1"/>
</dbReference>
<feature type="region of interest" description="Disordered" evidence="2">
    <location>
        <begin position="1"/>
        <end position="30"/>
    </location>
</feature>
<keyword evidence="3" id="KW-0472">Membrane</keyword>
<dbReference type="SUPFAM" id="SSF111369">
    <property type="entry name" value="HlyD-like secretion proteins"/>
    <property type="match status" value="2"/>
</dbReference>
<feature type="compositionally biased region" description="Basic and acidic residues" evidence="2">
    <location>
        <begin position="1"/>
        <end position="17"/>
    </location>
</feature>
<dbReference type="Gene3D" id="2.40.50.100">
    <property type="match status" value="1"/>
</dbReference>
<dbReference type="RefSeq" id="WP_380889887.1">
    <property type="nucleotide sequence ID" value="NZ_JBHUDY010000001.1"/>
</dbReference>
<dbReference type="Proteomes" id="UP001597115">
    <property type="component" value="Unassembled WGS sequence"/>
</dbReference>
<dbReference type="Gene3D" id="1.10.287.470">
    <property type="entry name" value="Helix hairpin bin"/>
    <property type="match status" value="1"/>
</dbReference>
<sequence>MAERDPIELHARHDHQEVLPPELPGSARKPKRRKVIAGLVAAKLAIGGAAWLLIDRSHVSTDNAYVNADSALVTPLVSGAVTAVPVVNTQTVHKGDILLRLDDSDARLALAKAEAEYLTARRQFAQTKSTSGSLAAQVEARGADIGQAQAQMAAAAAGFDKARVDFQRRSELAQSGAVSGEELTATRNAYRTAQANLTMARAAMAQASASRGAARQSWAANEALVAGTTIDASPDVAAARAKLDQARLDLARTVIRAPVDGVVTNRQVQIGQRIAAGSAVMTVVPVNRVYVDANFKEGQLARVRPGQPVELTSDLYGEDVVYHGRVAGFAGGTGSAFALIPAQNATGNWIKVVQRLPVRVVLDARELAQHPLRVGLSMAAKIDVSGYGRD</sequence>
<comment type="caution">
    <text evidence="6">The sequence shown here is derived from an EMBL/GenBank/DDBJ whole genome shotgun (WGS) entry which is preliminary data.</text>
</comment>
<evidence type="ECO:0000313" key="7">
    <source>
        <dbReference type="Proteomes" id="UP001597115"/>
    </source>
</evidence>
<keyword evidence="3" id="KW-0812">Transmembrane</keyword>
<evidence type="ECO:0000259" key="4">
    <source>
        <dbReference type="Pfam" id="PF25876"/>
    </source>
</evidence>
<dbReference type="InterPro" id="IPR050739">
    <property type="entry name" value="MFP"/>
</dbReference>
<evidence type="ECO:0000259" key="5">
    <source>
        <dbReference type="Pfam" id="PF25917"/>
    </source>
</evidence>
<dbReference type="PANTHER" id="PTHR30386:SF19">
    <property type="entry name" value="MULTIDRUG EXPORT PROTEIN EMRA-RELATED"/>
    <property type="match status" value="1"/>
</dbReference>
<dbReference type="Pfam" id="PF25917">
    <property type="entry name" value="BSH_RND"/>
    <property type="match status" value="1"/>
</dbReference>
<keyword evidence="7" id="KW-1185">Reference proteome</keyword>
<dbReference type="InterPro" id="IPR058625">
    <property type="entry name" value="MdtA-like_BSH"/>
</dbReference>
<reference evidence="7" key="1">
    <citation type="journal article" date="2019" name="Int. J. Syst. Evol. Microbiol.">
        <title>The Global Catalogue of Microorganisms (GCM) 10K type strain sequencing project: providing services to taxonomists for standard genome sequencing and annotation.</title>
        <authorList>
            <consortium name="The Broad Institute Genomics Platform"/>
            <consortium name="The Broad Institute Genome Sequencing Center for Infectious Disease"/>
            <person name="Wu L."/>
            <person name="Ma J."/>
        </authorList>
    </citation>
    <scope>NUCLEOTIDE SEQUENCE [LARGE SCALE GENOMIC DNA]</scope>
    <source>
        <strain evidence="7">CGMCC 1.16275</strain>
    </source>
</reference>
<dbReference type="Pfam" id="PF25876">
    <property type="entry name" value="HH_MFP_RND"/>
    <property type="match status" value="1"/>
</dbReference>
<feature type="transmembrane region" description="Helical" evidence="3">
    <location>
        <begin position="35"/>
        <end position="54"/>
    </location>
</feature>
<name>A0ABW4I682_9SPHN</name>
<keyword evidence="3" id="KW-1133">Transmembrane helix</keyword>
<feature type="domain" description="Multidrug resistance protein MdtA-like barrel-sandwich hybrid" evidence="5">
    <location>
        <begin position="71"/>
        <end position="284"/>
    </location>
</feature>
<evidence type="ECO:0000256" key="1">
    <source>
        <dbReference type="ARBA" id="ARBA00004196"/>
    </source>
</evidence>
<feature type="domain" description="Multidrug resistance protein MdtA-like alpha-helical hairpin" evidence="4">
    <location>
        <begin position="147"/>
        <end position="208"/>
    </location>
</feature>
<evidence type="ECO:0000256" key="3">
    <source>
        <dbReference type="SAM" id="Phobius"/>
    </source>
</evidence>